<dbReference type="GO" id="GO:0097053">
    <property type="term" value="P:L-kynurenine catabolic process"/>
    <property type="evidence" value="ECO:0007669"/>
    <property type="project" value="UniProtKB-UniRule"/>
</dbReference>
<dbReference type="UniPathway" id="UPA00253">
    <property type="reaction ID" value="UER00329"/>
</dbReference>
<dbReference type="GO" id="GO:0019441">
    <property type="term" value="P:L-tryptophan catabolic process to kynurenine"/>
    <property type="evidence" value="ECO:0007669"/>
    <property type="project" value="TreeGrafter"/>
</dbReference>
<dbReference type="EMBL" id="MAKX01000035">
    <property type="protein sequence ID" value="OCK42109.1"/>
    <property type="molecule type" value="Genomic_DNA"/>
</dbReference>
<accession>A0A1B9XX60</accession>
<dbReference type="AlphaFoldDB" id="A0A1B9XX60"/>
<dbReference type="SUPFAM" id="SSF53383">
    <property type="entry name" value="PLP-dependent transferases"/>
    <property type="match status" value="1"/>
</dbReference>
<comment type="pathway">
    <text evidence="4 6">Cofactor biosynthesis; NAD(+) biosynthesis; quinolinate from L-kynurenine: step 2/3.</text>
</comment>
<proteinExistence type="inferred from homology"/>
<dbReference type="PANTHER" id="PTHR14084">
    <property type="entry name" value="KYNURENINASE"/>
    <property type="match status" value="1"/>
</dbReference>
<dbReference type="GO" id="GO:0005737">
    <property type="term" value="C:cytoplasm"/>
    <property type="evidence" value="ECO:0007669"/>
    <property type="project" value="UniProtKB-UniRule"/>
</dbReference>
<feature type="binding site" evidence="4">
    <location>
        <position position="218"/>
    </location>
    <ligand>
        <name>pyridoxal 5'-phosphate</name>
        <dbReference type="ChEBI" id="CHEBI:597326"/>
    </ligand>
</feature>
<dbReference type="OrthoDB" id="9812626at2"/>
<comment type="catalytic activity">
    <reaction evidence="6">
        <text>3-hydroxy-L-kynurenine + H2O = 3-hydroxyanthranilate + L-alanine + H(+)</text>
        <dbReference type="Rhea" id="RHEA:25143"/>
        <dbReference type="ChEBI" id="CHEBI:15377"/>
        <dbReference type="ChEBI" id="CHEBI:15378"/>
        <dbReference type="ChEBI" id="CHEBI:36559"/>
        <dbReference type="ChEBI" id="CHEBI:57972"/>
        <dbReference type="ChEBI" id="CHEBI:58125"/>
        <dbReference type="EC" id="3.7.1.3"/>
    </reaction>
</comment>
<dbReference type="Gene3D" id="3.40.640.10">
    <property type="entry name" value="Type I PLP-dependent aspartate aminotransferase-like (Major domain)"/>
    <property type="match status" value="1"/>
</dbReference>
<dbReference type="FunFam" id="3.40.640.10:FF:000031">
    <property type="entry name" value="Kynureninase"/>
    <property type="match status" value="1"/>
</dbReference>
<comment type="caution">
    <text evidence="4">Lacks conserved residue(s) required for the propagation of feature annotation.</text>
</comment>
<keyword evidence="2 4" id="KW-0378">Hydrolase</keyword>
<protein>
    <recommendedName>
        <fullName evidence="4 5">Kynureninase</fullName>
        <ecNumber evidence="4 5">3.7.1.3</ecNumber>
    </recommendedName>
    <alternativeName>
        <fullName evidence="4">L-kynurenine hydrolase</fullName>
    </alternativeName>
</protein>
<evidence type="ECO:0000256" key="4">
    <source>
        <dbReference type="HAMAP-Rule" id="MF_01970"/>
    </source>
</evidence>
<evidence type="ECO:0000256" key="6">
    <source>
        <dbReference type="PIRNR" id="PIRNR038800"/>
    </source>
</evidence>
<comment type="caution">
    <text evidence="7">The sequence shown here is derived from an EMBL/GenBank/DDBJ whole genome shotgun (WGS) entry which is preliminary data.</text>
</comment>
<dbReference type="Proteomes" id="UP000093186">
    <property type="component" value="Unassembled WGS sequence"/>
</dbReference>
<dbReference type="GO" id="GO:0030170">
    <property type="term" value="F:pyridoxal phosphate binding"/>
    <property type="evidence" value="ECO:0007669"/>
    <property type="project" value="UniProtKB-UniRule"/>
</dbReference>
<dbReference type="UniPathway" id="UPA00334">
    <property type="reaction ID" value="UER00455"/>
</dbReference>
<comment type="subunit">
    <text evidence="4 6">Homodimer.</text>
</comment>
<comment type="function">
    <text evidence="4 6">Catalyzes the cleavage of L-kynurenine (L-Kyn) and L-3-hydroxykynurenine (L-3OHKyn) into anthranilic acid (AA) and 3-hydroxyanthranilic acid (3-OHAA), respectively.</text>
</comment>
<evidence type="ECO:0000256" key="3">
    <source>
        <dbReference type="ARBA" id="ARBA00022898"/>
    </source>
</evidence>
<feature type="binding site" evidence="4">
    <location>
        <position position="243"/>
    </location>
    <ligand>
        <name>pyridoxal 5'-phosphate</name>
        <dbReference type="ChEBI" id="CHEBI:597326"/>
    </ligand>
</feature>
<keyword evidence="8" id="KW-1185">Reference proteome</keyword>
<evidence type="ECO:0000256" key="2">
    <source>
        <dbReference type="ARBA" id="ARBA00022801"/>
    </source>
</evidence>
<reference evidence="7 8" key="1">
    <citation type="submission" date="2016-06" db="EMBL/GenBank/DDBJ databases">
        <title>Draft Genome Sequence of Tenacibaculum soleae UCD-KL19.</title>
        <authorList>
            <person name="Eisen J.A."/>
            <person name="Coil D.A."/>
            <person name="Lujan K.M."/>
        </authorList>
    </citation>
    <scope>NUCLEOTIDE SEQUENCE [LARGE SCALE GENOMIC DNA]</scope>
    <source>
        <strain evidence="7 8">UCD-KL19</strain>
    </source>
</reference>
<dbReference type="GO" id="GO:0043420">
    <property type="term" value="P:anthranilate metabolic process"/>
    <property type="evidence" value="ECO:0007669"/>
    <property type="project" value="TreeGrafter"/>
</dbReference>
<dbReference type="PIRSF" id="PIRSF038800">
    <property type="entry name" value="KYNU"/>
    <property type="match status" value="1"/>
</dbReference>
<organism evidence="7 8">
    <name type="scientific">Tenacibaculum soleae</name>
    <dbReference type="NCBI Taxonomy" id="447689"/>
    <lineage>
        <taxon>Bacteria</taxon>
        <taxon>Pseudomonadati</taxon>
        <taxon>Bacteroidota</taxon>
        <taxon>Flavobacteriia</taxon>
        <taxon>Flavobacteriales</taxon>
        <taxon>Flavobacteriaceae</taxon>
        <taxon>Tenacibaculum</taxon>
    </lineage>
</organism>
<sequence length="419" mass="47642">MYKATLDYAQQQDKEDKLAHLRNQFHIPKDKEGNEWLYFTGNSLGLQPKNTQKYIQQELDDWANYGVEGHFEGNTPWLPYHEFLTESMAKIVGAKPLEVVVMNTLTTNLHLLMVSFYQPTKKKYKIVIESDAFPSDRYAVQSQLKFHGFDVADGLIEWKPRTGEELLNIEDLETIVAEQGDEIALLLIGGVNYYTGQYLDLKRIAEIGHSKECFVGIDLAHGAGNISPNLHDSGVDFAAWCTYKYLNSGPGSLGGLFVHEKHAHNKELPRFAGWWNHNKETRFNMRQPFDVMTGAEGWQLSNPPILSMAAIKASLDMFAEVGMEALREKSEKLTGYFEFLINQIDSDSIKIITPSNPKERGCQLSIQVKNADKSLHKKLTENNIITDWREPDVIRCAPVPMYTSFEDVYKMVSVLKGLL</sequence>
<dbReference type="HAMAP" id="MF_01970">
    <property type="entry name" value="Kynureninase"/>
    <property type="match status" value="1"/>
</dbReference>
<feature type="modified residue" description="N6-(pyridoxal phosphate)lysine" evidence="4">
    <location>
        <position position="244"/>
    </location>
</feature>
<feature type="binding site" evidence="4">
    <location>
        <position position="302"/>
    </location>
    <ligand>
        <name>pyridoxal 5'-phosphate</name>
        <dbReference type="ChEBI" id="CHEBI:597326"/>
    </ligand>
</feature>
<dbReference type="InterPro" id="IPR015421">
    <property type="entry name" value="PyrdxlP-dep_Trfase_major"/>
</dbReference>
<dbReference type="GO" id="GO:0009435">
    <property type="term" value="P:NAD+ biosynthetic process"/>
    <property type="evidence" value="ECO:0007669"/>
    <property type="project" value="UniProtKB-UniRule"/>
</dbReference>
<comment type="similarity">
    <text evidence="4 6">Belongs to the kynureninase family.</text>
</comment>
<comment type="catalytic activity">
    <reaction evidence="4 6">
        <text>L-kynurenine + H2O = anthranilate + L-alanine + H(+)</text>
        <dbReference type="Rhea" id="RHEA:16813"/>
        <dbReference type="ChEBI" id="CHEBI:15377"/>
        <dbReference type="ChEBI" id="CHEBI:15378"/>
        <dbReference type="ChEBI" id="CHEBI:16567"/>
        <dbReference type="ChEBI" id="CHEBI:57959"/>
        <dbReference type="ChEBI" id="CHEBI:57972"/>
        <dbReference type="EC" id="3.7.1.3"/>
    </reaction>
</comment>
<dbReference type="GO" id="GO:0019805">
    <property type="term" value="P:quinolinate biosynthetic process"/>
    <property type="evidence" value="ECO:0007669"/>
    <property type="project" value="UniProtKB-UniRule"/>
</dbReference>
<evidence type="ECO:0000256" key="1">
    <source>
        <dbReference type="ARBA" id="ARBA00022642"/>
    </source>
</evidence>
<gene>
    <name evidence="4" type="primary">kynU</name>
    <name evidence="7" type="ORF">BA195_12330</name>
</gene>
<feature type="binding site" evidence="4">
    <location>
        <position position="221"/>
    </location>
    <ligand>
        <name>pyridoxal 5'-phosphate</name>
        <dbReference type="ChEBI" id="CHEBI:597326"/>
    </ligand>
</feature>
<comment type="pathway">
    <text evidence="4 6">Amino-acid degradation; L-kynurenine degradation; L-alanine and anthranilate from L-kynurenine: step 1/1.</text>
</comment>
<dbReference type="PANTHER" id="PTHR14084:SF0">
    <property type="entry name" value="KYNURENINASE"/>
    <property type="match status" value="1"/>
</dbReference>
<dbReference type="Pfam" id="PF22580">
    <property type="entry name" value="KYNU_C"/>
    <property type="match status" value="1"/>
</dbReference>
<dbReference type="GO" id="GO:0030429">
    <property type="term" value="F:kynureninase activity"/>
    <property type="evidence" value="ECO:0007669"/>
    <property type="project" value="UniProtKB-UniRule"/>
</dbReference>
<dbReference type="NCBIfam" id="TIGR01814">
    <property type="entry name" value="kynureninase"/>
    <property type="match status" value="1"/>
</dbReference>
<feature type="binding site" evidence="4">
    <location>
        <begin position="133"/>
        <end position="136"/>
    </location>
    <ligand>
        <name>pyridoxal 5'-phosphate</name>
        <dbReference type="ChEBI" id="CHEBI:597326"/>
    </ligand>
</feature>
<dbReference type="Gene3D" id="3.90.1150.10">
    <property type="entry name" value="Aspartate Aminotransferase, domain 1"/>
    <property type="match status" value="1"/>
</dbReference>
<evidence type="ECO:0000313" key="8">
    <source>
        <dbReference type="Proteomes" id="UP000093186"/>
    </source>
</evidence>
<evidence type="ECO:0000256" key="5">
    <source>
        <dbReference type="NCBIfam" id="TIGR01814"/>
    </source>
</evidence>
<dbReference type="STRING" id="447689.BA195_12330"/>
<comment type="cofactor">
    <cofactor evidence="4 6">
        <name>pyridoxal 5'-phosphate</name>
        <dbReference type="ChEBI" id="CHEBI:597326"/>
    </cofactor>
</comment>
<name>A0A1B9XX60_9FLAO</name>
<keyword evidence="3 4" id="KW-0663">Pyridoxal phosphate</keyword>
<keyword evidence="1 4" id="KW-0662">Pyridine nucleotide biosynthesis</keyword>
<dbReference type="RefSeq" id="WP_068706226.1">
    <property type="nucleotide sequence ID" value="NZ_MAKX01000035.1"/>
</dbReference>
<dbReference type="InterPro" id="IPR015422">
    <property type="entry name" value="PyrdxlP-dep_Trfase_small"/>
</dbReference>
<evidence type="ECO:0000313" key="7">
    <source>
        <dbReference type="EMBL" id="OCK42109.1"/>
    </source>
</evidence>
<dbReference type="InterPro" id="IPR010111">
    <property type="entry name" value="Kynureninase"/>
</dbReference>
<dbReference type="EC" id="3.7.1.3" evidence="4 5"/>
<dbReference type="InterPro" id="IPR015424">
    <property type="entry name" value="PyrdxlP-dep_Trfase"/>
</dbReference>
<feature type="binding site" evidence="4">
    <location>
        <position position="106"/>
    </location>
    <ligand>
        <name>pyridoxal 5'-phosphate</name>
        <dbReference type="ChEBI" id="CHEBI:597326"/>
    </ligand>
</feature>
<feature type="binding site" evidence="4">
    <location>
        <position position="105"/>
    </location>
    <ligand>
        <name>pyridoxal 5'-phosphate</name>
        <dbReference type="ChEBI" id="CHEBI:597326"/>
    </ligand>
</feature>
<feature type="binding site" evidence="4">
    <location>
        <position position="274"/>
    </location>
    <ligand>
        <name>pyridoxal 5'-phosphate</name>
        <dbReference type="ChEBI" id="CHEBI:597326"/>
    </ligand>
</feature>